<dbReference type="PROSITE" id="PS50035">
    <property type="entry name" value="PLD"/>
    <property type="match status" value="1"/>
</dbReference>
<evidence type="ECO:0000256" key="5">
    <source>
        <dbReference type="ARBA" id="ARBA00022963"/>
    </source>
</evidence>
<evidence type="ECO:0000256" key="2">
    <source>
        <dbReference type="ARBA" id="ARBA00008664"/>
    </source>
</evidence>
<dbReference type="SUPFAM" id="SSF56024">
    <property type="entry name" value="Phospholipase D/nuclease"/>
    <property type="match status" value="2"/>
</dbReference>
<dbReference type="GO" id="GO:0006793">
    <property type="term" value="P:phosphorus metabolic process"/>
    <property type="evidence" value="ECO:0007669"/>
    <property type="project" value="UniProtKB-ARBA"/>
</dbReference>
<dbReference type="STRING" id="1233.SAMN05216387_1134"/>
<evidence type="ECO:0000256" key="4">
    <source>
        <dbReference type="ARBA" id="ARBA00022801"/>
    </source>
</evidence>
<dbReference type="EC" id="3.1.4.4" evidence="3"/>
<comment type="catalytic activity">
    <reaction evidence="1">
        <text>a 1,2-diacyl-sn-glycero-3-phosphocholine + H2O = a 1,2-diacyl-sn-glycero-3-phosphate + choline + H(+)</text>
        <dbReference type="Rhea" id="RHEA:14445"/>
        <dbReference type="ChEBI" id="CHEBI:15354"/>
        <dbReference type="ChEBI" id="CHEBI:15377"/>
        <dbReference type="ChEBI" id="CHEBI:15378"/>
        <dbReference type="ChEBI" id="CHEBI:57643"/>
        <dbReference type="ChEBI" id="CHEBI:58608"/>
        <dbReference type="EC" id="3.1.4.4"/>
    </reaction>
</comment>
<keyword evidence="5" id="KW-0442">Lipid degradation</keyword>
<sequence>MVMVMSAIKRRAYLIVARSIQHRANLRYRGATPIHSRSRARRRTQTIVASKETAVAIAISNSTNGIQLKLMAYSNCDDVQLFWRVTVDGIADSPIPGCLGFMIERQRMQDNGEWAPVEILRNRVAFVDQPEPAAFDDPKDLSRPSNVWPFQRYEWTDHGANNGQTLRYRISAIILPTDGTAGTTVLTAVADTGWTQSFRIDAATGNELEAYFNRGFVMSQFVSRIARENGWKAPDIKEHLKELEEPLRRFLSGELRLSLLRLVDEVIDSPLLELYGALYELSDKELIDRLQKGGTRAHIVLANGSKGGDENAEARAALKKAKVDVHDRLLGNKGLGHNKFVVIVRKKDQLSLKAWTGSTNWTPSGLCTQVNNGLLIKNGAVAQIFLDQWHRLAAADGDFPPELVSKNAESPRSVDNLDVWFTRVRNKSKKNAGSPGIDIQGLIDLVKSAKSMVLYVMFQPGPEPLTTILQSTAQVYTRGVVSTVIGSNVEYFSLKGIDTQSRSYRTALIQPEGVARGFSSWIAEVTRAQFLPRDGYPGIGHAITHSKMIVIDPFSDDCKVITGSHNFSGSASEQNDDNFVVVHRNKALAEAYAVACLGTYEHYAWRAYVKDRKAAGKSVWSHLSTDPSWQQTYLTTQRKDHLSRWC</sequence>
<dbReference type="GO" id="GO:0004630">
    <property type="term" value="F:phospholipase D activity"/>
    <property type="evidence" value="ECO:0007669"/>
    <property type="project" value="UniProtKB-EC"/>
</dbReference>
<dbReference type="PANTHER" id="PTHR43856">
    <property type="entry name" value="CARDIOLIPIN HYDROLASE"/>
    <property type="match status" value="1"/>
</dbReference>
<proteinExistence type="inferred from homology"/>
<dbReference type="GO" id="GO:0016042">
    <property type="term" value="P:lipid catabolic process"/>
    <property type="evidence" value="ECO:0007669"/>
    <property type="project" value="UniProtKB-KW"/>
</dbReference>
<comment type="similarity">
    <text evidence="2">Belongs to the phospholipase D family.</text>
</comment>
<organism evidence="8 9">
    <name type="scientific">Nitrosovibrio tenuis</name>
    <dbReference type="NCBI Taxonomy" id="1233"/>
    <lineage>
        <taxon>Bacteria</taxon>
        <taxon>Pseudomonadati</taxon>
        <taxon>Pseudomonadota</taxon>
        <taxon>Betaproteobacteria</taxon>
        <taxon>Nitrosomonadales</taxon>
        <taxon>Nitrosomonadaceae</taxon>
        <taxon>Nitrosovibrio</taxon>
    </lineage>
</organism>
<protein>
    <recommendedName>
        <fullName evidence="3">phospholipase D</fullName>
        <ecNumber evidence="3">3.1.4.4</ecNumber>
    </recommendedName>
</protein>
<evidence type="ECO:0000256" key="1">
    <source>
        <dbReference type="ARBA" id="ARBA00000798"/>
    </source>
</evidence>
<dbReference type="Pfam" id="PF13091">
    <property type="entry name" value="PLDc_2"/>
    <property type="match status" value="1"/>
</dbReference>
<dbReference type="Proteomes" id="UP000198620">
    <property type="component" value="Unassembled WGS sequence"/>
</dbReference>
<feature type="domain" description="PLD phosphodiesterase" evidence="7">
    <location>
        <begin position="540"/>
        <end position="571"/>
    </location>
</feature>
<evidence type="ECO:0000313" key="8">
    <source>
        <dbReference type="EMBL" id="SEL49796.1"/>
    </source>
</evidence>
<dbReference type="OrthoDB" id="9789376at2"/>
<keyword evidence="4" id="KW-0378">Hydrolase</keyword>
<dbReference type="InterPro" id="IPR001736">
    <property type="entry name" value="PLipase_D/transphosphatidylase"/>
</dbReference>
<evidence type="ECO:0000256" key="3">
    <source>
        <dbReference type="ARBA" id="ARBA00012027"/>
    </source>
</evidence>
<name>A0A1H7QP95_9PROT</name>
<dbReference type="CDD" id="cd09172">
    <property type="entry name" value="PLDc_Nuc_like_unchar1_1"/>
    <property type="match status" value="1"/>
</dbReference>
<evidence type="ECO:0000256" key="6">
    <source>
        <dbReference type="ARBA" id="ARBA00023098"/>
    </source>
</evidence>
<dbReference type="InterPro" id="IPR051406">
    <property type="entry name" value="PLD_domain"/>
</dbReference>
<accession>A0A1H7QP95</accession>
<dbReference type="PANTHER" id="PTHR43856:SF1">
    <property type="entry name" value="MITOCHONDRIAL CARDIOLIPIN HYDROLASE"/>
    <property type="match status" value="1"/>
</dbReference>
<reference evidence="8 9" key="1">
    <citation type="submission" date="2016-10" db="EMBL/GenBank/DDBJ databases">
        <authorList>
            <person name="de Groot N.N."/>
        </authorList>
    </citation>
    <scope>NUCLEOTIDE SEQUENCE [LARGE SCALE GENOMIC DNA]</scope>
    <source>
        <strain evidence="8 9">Nv1</strain>
    </source>
</reference>
<dbReference type="InterPro" id="IPR025202">
    <property type="entry name" value="PLD-like_dom"/>
</dbReference>
<dbReference type="AlphaFoldDB" id="A0A1H7QP95"/>
<dbReference type="Gene3D" id="3.30.870.10">
    <property type="entry name" value="Endonuclease Chain A"/>
    <property type="match status" value="2"/>
</dbReference>
<keyword evidence="6" id="KW-0443">Lipid metabolism</keyword>
<dbReference type="EMBL" id="FOBH01000013">
    <property type="protein sequence ID" value="SEL49796.1"/>
    <property type="molecule type" value="Genomic_DNA"/>
</dbReference>
<gene>
    <name evidence="8" type="ORF">SAMN05216387_1134</name>
</gene>
<keyword evidence="9" id="KW-1185">Reference proteome</keyword>
<dbReference type="GO" id="GO:0016891">
    <property type="term" value="F:RNA endonuclease activity producing 5'-phosphomonoesters, hydrolytic mechanism"/>
    <property type="evidence" value="ECO:0007669"/>
    <property type="project" value="TreeGrafter"/>
</dbReference>
<evidence type="ECO:0000259" key="7">
    <source>
        <dbReference type="PROSITE" id="PS50035"/>
    </source>
</evidence>
<evidence type="ECO:0000313" key="9">
    <source>
        <dbReference type="Proteomes" id="UP000198620"/>
    </source>
</evidence>